<evidence type="ECO:0000313" key="2">
    <source>
        <dbReference type="Proteomes" id="UP000027446"/>
    </source>
</evidence>
<dbReference type="Proteomes" id="UP000027446">
    <property type="component" value="Unassembled WGS sequence"/>
</dbReference>
<dbReference type="EMBL" id="ARYH01000001">
    <property type="protein sequence ID" value="KCZ85202.1"/>
    <property type="molecule type" value="Genomic_DNA"/>
</dbReference>
<dbReference type="OrthoDB" id="8905727at2"/>
<evidence type="ECO:0000313" key="1">
    <source>
        <dbReference type="EMBL" id="KCZ85202.1"/>
    </source>
</evidence>
<dbReference type="AlphaFoldDB" id="A0A069E588"/>
<dbReference type="eggNOG" id="ENOG5032ZY2">
    <property type="taxonomic scope" value="Bacteria"/>
</dbReference>
<reference evidence="1 2" key="1">
    <citation type="journal article" date="2014" name="Antonie Van Leeuwenhoek">
        <title>Hyphomonas beringensis sp. nov. and Hyphomonas chukchiensis sp. nov., isolated from surface seawater of the Bering Sea and Chukchi Sea.</title>
        <authorList>
            <person name="Li C."/>
            <person name="Lai Q."/>
            <person name="Li G."/>
            <person name="Dong C."/>
            <person name="Wang J."/>
            <person name="Liao Y."/>
            <person name="Shao Z."/>
        </authorList>
    </citation>
    <scope>NUCLEOTIDE SEQUENCE [LARGE SCALE GENOMIC DNA]</scope>
    <source>
        <strain evidence="1 2">MHS-3</strain>
    </source>
</reference>
<evidence type="ECO:0008006" key="3">
    <source>
        <dbReference type="Google" id="ProtNLM"/>
    </source>
</evidence>
<dbReference type="STRING" id="1280949.HAD_05955"/>
<dbReference type="RefSeq" id="WP_035569972.1">
    <property type="nucleotide sequence ID" value="NZ_ARYH01000001.1"/>
</dbReference>
<sequence length="134" mass="15309">MPLDNTNFPLVWMSYEEAPDHDHDEDFEVLEASFRRGVPFVILTDNAPTEDHAHSHEEKKRTALWMKKHKAELRTLVLAMIVIEPNAAKRLTMKPFGVAFAKFWGYPLRLTSSREEAMEIAGKLLSDRAGSVTD</sequence>
<keyword evidence="2" id="KW-1185">Reference proteome</keyword>
<dbReference type="PATRIC" id="fig|1280949.3.peg.1209"/>
<comment type="caution">
    <text evidence="1">The sequence shown here is derived from an EMBL/GenBank/DDBJ whole genome shotgun (WGS) entry which is preliminary data.</text>
</comment>
<proteinExistence type="predicted"/>
<accession>A0A069E588</accession>
<name>A0A069E588_9PROT</name>
<protein>
    <recommendedName>
        <fullName evidence="3">ATP--cob(I)alamin adenosyltransferase</fullName>
    </recommendedName>
</protein>
<gene>
    <name evidence="1" type="ORF">HAD_05955</name>
</gene>
<organism evidence="1 2">
    <name type="scientific">Hyphomonas adhaerens MHS-3</name>
    <dbReference type="NCBI Taxonomy" id="1280949"/>
    <lineage>
        <taxon>Bacteria</taxon>
        <taxon>Pseudomonadati</taxon>
        <taxon>Pseudomonadota</taxon>
        <taxon>Alphaproteobacteria</taxon>
        <taxon>Hyphomonadales</taxon>
        <taxon>Hyphomonadaceae</taxon>
        <taxon>Hyphomonas</taxon>
    </lineage>
</organism>